<name>A0ABT7L8A6_9BACI</name>
<reference evidence="1 2" key="1">
    <citation type="submission" date="2023-06" db="EMBL/GenBank/DDBJ databases">
        <title>Aquibacillus rhizosphaerae LR5S19.</title>
        <authorList>
            <person name="Sun J.-Q."/>
        </authorList>
    </citation>
    <scope>NUCLEOTIDE SEQUENCE [LARGE SCALE GENOMIC DNA]</scope>
    <source>
        <strain evidence="1 2">LR5S19</strain>
    </source>
</reference>
<dbReference type="SUPFAM" id="SSF58104">
    <property type="entry name" value="Methyl-accepting chemotaxis protein (MCP) signaling domain"/>
    <property type="match status" value="1"/>
</dbReference>
<sequence>MIMRIKRILLVFMATVLVLPSFLTVSPNKGIAAEDPSGEYATKDEVVYGTLSATGEKQEIYIVNILDVVKAGTIVDEGTYSNLKNLTDLSEMEQTGDTVEFTAPEGKFYYQGNKNDAQLPWNIKISYLLDGKEIAPEELAGKDGHVEINIHTSANESVDKAFVENYLLQISLNLEPEIFNNIKTQDGMVANAGKNKQVTFTVMPEQEGDLSIEADAVDFEMQGMEIAAVPQSMSIEAPDMDEMTGEMKSLTDAIKEISDGTGQLNNGVSELNNGVAGLRDGSGQFKQGISDINGASNGLINASVSIDEGLAKMSNSLGESLGEMDLTDLKELPEGLSQLADGLHQTADGLTKLNENYTKAYSALDEAMMAIPDHEITPDEIEELKKSDANKEVVDQLVETYTAARKAKGTYAEVNEAFVAVEPTLTKVSGSVTEMANTVDGMSTEIASSLEGMDIKASLAELQSGLETMSANYKDFHGGLVSYTDGVAQLSHSYKDVHSGIVELSGGTGELESGVDELDNGTDTLYESTKDMPEEMQKEVDQMIAEYDKSDFNAVSFVSGEKEKINSVQFVISTESIEKEEQESTEEEVEEEKGFWERLMDLFK</sequence>
<dbReference type="InterPro" id="IPR023908">
    <property type="entry name" value="xxxLxxG_rpt"/>
</dbReference>
<accession>A0ABT7L8A6</accession>
<keyword evidence="2" id="KW-1185">Reference proteome</keyword>
<dbReference type="EMBL" id="JASTZU010000053">
    <property type="protein sequence ID" value="MDL4842098.1"/>
    <property type="molecule type" value="Genomic_DNA"/>
</dbReference>
<protein>
    <submittedName>
        <fullName evidence="1">YhgE/Pip domain-containing protein</fullName>
    </submittedName>
</protein>
<evidence type="ECO:0000313" key="1">
    <source>
        <dbReference type="EMBL" id="MDL4842098.1"/>
    </source>
</evidence>
<gene>
    <name evidence="1" type="ORF">QQS35_16790</name>
</gene>
<comment type="caution">
    <text evidence="1">The sequence shown here is derived from an EMBL/GenBank/DDBJ whole genome shotgun (WGS) entry which is preliminary data.</text>
</comment>
<organism evidence="1 2">
    <name type="scientific">Aquibacillus rhizosphaerae</name>
    <dbReference type="NCBI Taxonomy" id="3051431"/>
    <lineage>
        <taxon>Bacteria</taxon>
        <taxon>Bacillati</taxon>
        <taxon>Bacillota</taxon>
        <taxon>Bacilli</taxon>
        <taxon>Bacillales</taxon>
        <taxon>Bacillaceae</taxon>
        <taxon>Aquibacillus</taxon>
    </lineage>
</organism>
<dbReference type="NCBIfam" id="TIGR03057">
    <property type="entry name" value="xxxLxxG_by_4"/>
    <property type="match status" value="4"/>
</dbReference>
<dbReference type="Proteomes" id="UP001235343">
    <property type="component" value="Unassembled WGS sequence"/>
</dbReference>
<proteinExistence type="predicted"/>
<evidence type="ECO:0000313" key="2">
    <source>
        <dbReference type="Proteomes" id="UP001235343"/>
    </source>
</evidence>
<dbReference type="Gene3D" id="1.10.287.950">
    <property type="entry name" value="Methyl-accepting chemotaxis protein"/>
    <property type="match status" value="2"/>
</dbReference>